<evidence type="ECO:0000256" key="3">
    <source>
        <dbReference type="ARBA" id="ARBA00022989"/>
    </source>
</evidence>
<evidence type="ECO:0000256" key="5">
    <source>
        <dbReference type="SAM" id="Phobius"/>
    </source>
</evidence>
<evidence type="ECO:0000313" key="6">
    <source>
        <dbReference type="EMBL" id="TKC07330.1"/>
    </source>
</evidence>
<dbReference type="RefSeq" id="WP_136835584.1">
    <property type="nucleotide sequence ID" value="NZ_SWBQ01000002.1"/>
</dbReference>
<keyword evidence="2 5" id="KW-0812">Transmembrane</keyword>
<keyword evidence="4 5" id="KW-0472">Membrane</keyword>
<dbReference type="PRINTS" id="PR01490">
    <property type="entry name" value="RTXTOXIND"/>
</dbReference>
<evidence type="ECO:0000256" key="2">
    <source>
        <dbReference type="ARBA" id="ARBA00022692"/>
    </source>
</evidence>
<comment type="caution">
    <text evidence="6">The sequence shown here is derived from an EMBL/GenBank/DDBJ whole genome shotgun (WGS) entry which is preliminary data.</text>
</comment>
<dbReference type="PANTHER" id="PTHR30386:SF26">
    <property type="entry name" value="TRANSPORT PROTEIN COMB"/>
    <property type="match status" value="1"/>
</dbReference>
<dbReference type="AlphaFoldDB" id="A0A4U1CJY6"/>
<dbReference type="GO" id="GO:0016020">
    <property type="term" value="C:membrane"/>
    <property type="evidence" value="ECO:0007669"/>
    <property type="project" value="UniProtKB-SubCell"/>
</dbReference>
<accession>A0A4U1CJY6</accession>
<evidence type="ECO:0000256" key="1">
    <source>
        <dbReference type="ARBA" id="ARBA00004167"/>
    </source>
</evidence>
<dbReference type="EMBL" id="SWBQ01000002">
    <property type="protein sequence ID" value="TKC07330.1"/>
    <property type="molecule type" value="Genomic_DNA"/>
</dbReference>
<name>A0A4U1CJY6_9SPHI</name>
<protein>
    <submittedName>
        <fullName evidence="6">HlyD family efflux transporter periplasmic adaptor subunit</fullName>
    </submittedName>
</protein>
<comment type="subcellular location">
    <subcellularLocation>
        <location evidence="1">Membrane</location>
        <topology evidence="1">Single-pass membrane protein</topology>
    </subcellularLocation>
</comment>
<dbReference type="PANTHER" id="PTHR30386">
    <property type="entry name" value="MEMBRANE FUSION SUBUNIT OF EMRAB-TOLC MULTIDRUG EFFLUX PUMP"/>
    <property type="match status" value="1"/>
</dbReference>
<evidence type="ECO:0000256" key="4">
    <source>
        <dbReference type="ARBA" id="ARBA00023136"/>
    </source>
</evidence>
<proteinExistence type="predicted"/>
<dbReference type="Proteomes" id="UP000307244">
    <property type="component" value="Unassembled WGS sequence"/>
</dbReference>
<organism evidence="6 7">
    <name type="scientific">Pedobacter frigoris</name>
    <dbReference type="NCBI Taxonomy" id="2571272"/>
    <lineage>
        <taxon>Bacteria</taxon>
        <taxon>Pseudomonadati</taxon>
        <taxon>Bacteroidota</taxon>
        <taxon>Sphingobacteriia</taxon>
        <taxon>Sphingobacteriales</taxon>
        <taxon>Sphingobacteriaceae</taxon>
        <taxon>Pedobacter</taxon>
    </lineage>
</organism>
<dbReference type="InterPro" id="IPR050739">
    <property type="entry name" value="MFP"/>
</dbReference>
<evidence type="ECO:0000313" key="7">
    <source>
        <dbReference type="Proteomes" id="UP000307244"/>
    </source>
</evidence>
<sequence>MNQQPEYSATEFTKLEAALQSQRSEEVTAIIERMPTRFGLAVTGIVLFIFIMMAIFGWLSRYPDIAQGQVVVNGSSAPIKLVANFSGKLKLNAVRSLGEVKEGQIIAYLENSTTPFIVDSVLNQLKKYNPSSDDVNMMQRDLPKNISLGELNVKYYTFIDAIRQFLNYKEDKFYDTQKANLNTILAEQQNTINSAKSQLSIAKSSLGYVYKFYKRDSLLFKRKVISESELDQTEMSYLNARDKVQSSTNAIIVARQVLQETQNKLQQLHIEDPEKEKELHLMLISAYNDLIDNIKNWEQKYVFRAPFAGKLQYLKFYNENQFVQAGDPVFTIIPIHHQPYGQVLLPAAGAGKVMIGQEVIVKLDNFPYMEYGSVSGRVKTISLTTNTEKTQNGDVETYLITVDFPKGMQTNYGSVLDFKYESKGTAEIITNDRKLIERLFDNLRYAIKK</sequence>
<keyword evidence="3 5" id="KW-1133">Transmembrane helix</keyword>
<reference evidence="6 7" key="1">
    <citation type="submission" date="2019-04" db="EMBL/GenBank/DDBJ databases">
        <title>Pedobacter sp. RP-3-15 sp. nov., isolated from Arctic soil.</title>
        <authorList>
            <person name="Dahal R.H."/>
            <person name="Kim D.-U."/>
        </authorList>
    </citation>
    <scope>NUCLEOTIDE SEQUENCE [LARGE SCALE GENOMIC DNA]</scope>
    <source>
        <strain evidence="6 7">RP-3-15</strain>
    </source>
</reference>
<dbReference type="Gene3D" id="1.10.287.470">
    <property type="entry name" value="Helix hairpin bin"/>
    <property type="match status" value="1"/>
</dbReference>
<gene>
    <name evidence="6" type="ORF">FA047_08725</name>
</gene>
<feature type="transmembrane region" description="Helical" evidence="5">
    <location>
        <begin position="38"/>
        <end position="59"/>
    </location>
</feature>
<keyword evidence="7" id="KW-1185">Reference proteome</keyword>
<dbReference type="OrthoDB" id="7057889at2"/>